<evidence type="ECO:0000259" key="2">
    <source>
        <dbReference type="Pfam" id="PF13810"/>
    </source>
</evidence>
<dbReference type="SUPFAM" id="SSF50939">
    <property type="entry name" value="Sialidases"/>
    <property type="match status" value="1"/>
</dbReference>
<feature type="signal peptide" evidence="1">
    <location>
        <begin position="1"/>
        <end position="23"/>
    </location>
</feature>
<keyword evidence="4" id="KW-1185">Reference proteome</keyword>
<evidence type="ECO:0000313" key="3">
    <source>
        <dbReference type="EMBL" id="MCX2721310.1"/>
    </source>
</evidence>
<dbReference type="CDD" id="cd15482">
    <property type="entry name" value="Sialidase_non-viral"/>
    <property type="match status" value="1"/>
</dbReference>
<sequence>MARRRPYAYACAAFFIFTNLAYGDPVMGDPAGGKLDNAHGLSTANTKLNGVPQTPVPLRIVGTEKLGQITGEASPNDTAAKWDIHGTDLGHMFWHEGALYMVFGDTFGAKGPFGRKNWRSNTMARIADPNPHSGLPIETMVTGADGKAKELLASRKIDGVEMTVIPTQGISIDGRMYLHYMSVRHWGKPGHWDVRHSGIAYSDDNGQNWVVPAEAVEKNAIGFEQVAFVRKNGTLYTFGIPEGRFGGVKLRRVAPRHILARNAYEYWNGTQWVRDAAAAKTIVPGPVGELSVAWSEAHGCWIMMYGDPDKRAVVLRTARQLTGPWGEELIVAKRDDYPGLYGPYIVPGSEIDGELYYTLSQWDPYNVFLMRTSLERDVIATAAAPDAPASEVAADSARVVKQN</sequence>
<dbReference type="Pfam" id="PF13810">
    <property type="entry name" value="DUF4185"/>
    <property type="match status" value="1"/>
</dbReference>
<accession>A0ABT3QWR4</accession>
<evidence type="ECO:0000256" key="1">
    <source>
        <dbReference type="SAM" id="SignalP"/>
    </source>
</evidence>
<protein>
    <submittedName>
        <fullName evidence="3">DUF4185 domain-containing protein</fullName>
    </submittedName>
</protein>
<evidence type="ECO:0000313" key="4">
    <source>
        <dbReference type="Proteomes" id="UP001300261"/>
    </source>
</evidence>
<gene>
    <name evidence="3" type="ORF">ON753_02670</name>
</gene>
<keyword evidence="1" id="KW-0732">Signal</keyword>
<reference evidence="3 4" key="1">
    <citation type="journal article" date="2016" name="Int. J. Syst. Evol. Microbiol.">
        <title>Labrenzia salina sp. nov., isolated from the rhizosphere of the halophyte Arthrocnemum macrostachyum.</title>
        <authorList>
            <person name="Camacho M."/>
            <person name="Redondo-Gomez S."/>
            <person name="Rodriguez-Llorente I."/>
            <person name="Rohde M."/>
            <person name="Sproer C."/>
            <person name="Schumann P."/>
            <person name="Klenk H.P."/>
            <person name="Montero-Calasanz M.D.C."/>
        </authorList>
    </citation>
    <scope>NUCLEOTIDE SEQUENCE [LARGE SCALE GENOMIC DNA]</scope>
    <source>
        <strain evidence="3 4">DSM 29163</strain>
    </source>
</reference>
<feature type="domain" description="DUF4185" evidence="2">
    <location>
        <begin position="74"/>
        <end position="371"/>
    </location>
</feature>
<dbReference type="RefSeq" id="WP_265961013.1">
    <property type="nucleotide sequence ID" value="NZ_JAPEVI010000002.1"/>
</dbReference>
<organism evidence="3 4">
    <name type="scientific">Roseibium salinum</name>
    <dbReference type="NCBI Taxonomy" id="1604349"/>
    <lineage>
        <taxon>Bacteria</taxon>
        <taxon>Pseudomonadati</taxon>
        <taxon>Pseudomonadota</taxon>
        <taxon>Alphaproteobacteria</taxon>
        <taxon>Hyphomicrobiales</taxon>
        <taxon>Stappiaceae</taxon>
        <taxon>Roseibium</taxon>
    </lineage>
</organism>
<feature type="chain" id="PRO_5047530218" evidence="1">
    <location>
        <begin position="24"/>
        <end position="403"/>
    </location>
</feature>
<dbReference type="Proteomes" id="UP001300261">
    <property type="component" value="Unassembled WGS sequence"/>
</dbReference>
<comment type="caution">
    <text evidence="3">The sequence shown here is derived from an EMBL/GenBank/DDBJ whole genome shotgun (WGS) entry which is preliminary data.</text>
</comment>
<dbReference type="InterPro" id="IPR036278">
    <property type="entry name" value="Sialidase_sf"/>
</dbReference>
<proteinExistence type="predicted"/>
<dbReference type="EMBL" id="JAPEVI010000002">
    <property type="protein sequence ID" value="MCX2721310.1"/>
    <property type="molecule type" value="Genomic_DNA"/>
</dbReference>
<name>A0ABT3QWR4_9HYPH</name>
<dbReference type="InterPro" id="IPR025442">
    <property type="entry name" value="DUF4185"/>
</dbReference>